<dbReference type="InterPro" id="IPR013320">
    <property type="entry name" value="ConA-like_dom_sf"/>
</dbReference>
<dbReference type="PROSITE" id="PS51127">
    <property type="entry name" value="BIG1"/>
    <property type="match status" value="1"/>
</dbReference>
<dbReference type="EMBL" id="LAQJ01000267">
    <property type="protein sequence ID" value="KKO18470.1"/>
    <property type="molecule type" value="Genomic_DNA"/>
</dbReference>
<evidence type="ECO:0000259" key="3">
    <source>
        <dbReference type="PROSITE" id="PS51127"/>
    </source>
</evidence>
<dbReference type="Gene3D" id="2.60.40.10">
    <property type="entry name" value="Immunoglobulins"/>
    <property type="match status" value="1"/>
</dbReference>
<reference evidence="4 5" key="1">
    <citation type="journal article" date="2013" name="BMC Microbiol.">
        <title>Identification of the type II cytochrome c maturation pathway in anammox bacteria by comparative genomics.</title>
        <authorList>
            <person name="Ferousi C."/>
            <person name="Speth D.R."/>
            <person name="Reimann J."/>
            <person name="Op den Camp H.J."/>
            <person name="Allen J.W."/>
            <person name="Keltjens J.T."/>
            <person name="Jetten M.S."/>
        </authorList>
    </citation>
    <scope>NUCLEOTIDE SEQUENCE [LARGE SCALE GENOMIC DNA]</scope>
    <source>
        <strain evidence="4">RU1</strain>
    </source>
</reference>
<dbReference type="SMART" id="SM00710">
    <property type="entry name" value="PbH1"/>
    <property type="match status" value="3"/>
</dbReference>
<keyword evidence="5" id="KW-1185">Reference proteome</keyword>
<evidence type="ECO:0000313" key="5">
    <source>
        <dbReference type="Proteomes" id="UP000034954"/>
    </source>
</evidence>
<organism evidence="4 5">
    <name type="scientific">Candidatus Brocadia fulgida</name>
    <dbReference type="NCBI Taxonomy" id="380242"/>
    <lineage>
        <taxon>Bacteria</taxon>
        <taxon>Pseudomonadati</taxon>
        <taxon>Planctomycetota</taxon>
        <taxon>Candidatus Brocadiia</taxon>
        <taxon>Candidatus Brocadiales</taxon>
        <taxon>Candidatus Brocadiaceae</taxon>
        <taxon>Candidatus Brocadia</taxon>
    </lineage>
</organism>
<dbReference type="AlphaFoldDB" id="A0A0M2US48"/>
<dbReference type="InterPro" id="IPR013783">
    <property type="entry name" value="Ig-like_fold"/>
</dbReference>
<feature type="non-terminal residue" evidence="4">
    <location>
        <position position="1"/>
    </location>
</feature>
<proteinExistence type="inferred from homology"/>
<dbReference type="Gene3D" id="2.60.120.200">
    <property type="match status" value="1"/>
</dbReference>
<comment type="similarity">
    <text evidence="1">Belongs to the intimin/invasin family.</text>
</comment>
<comment type="caution">
    <text evidence="4">The sequence shown here is derived from an EMBL/GenBank/DDBJ whole genome shotgun (WGS) entry which is preliminary data.</text>
</comment>
<dbReference type="SUPFAM" id="SSF51126">
    <property type="entry name" value="Pectin lyase-like"/>
    <property type="match status" value="1"/>
</dbReference>
<dbReference type="InterPro" id="IPR039448">
    <property type="entry name" value="Beta_helix"/>
</dbReference>
<protein>
    <recommendedName>
        <fullName evidence="3">Big-1 domain-containing protein</fullName>
    </recommendedName>
</protein>
<sequence length="499" mass="51888">FHQLLLTLQGSGGFPVKHYVGYSGGSGTPPALKAVGTSGNPITFTSNAASPAPGDWRGIRFSDHTNDAETIMDYCTVEYGGHSGENSNIYCNEASPAIQRCLMRNSDGNGILATGSGAHPLISCSTIRNNNYGVYAQSSANPTVVNCNIHGNTSYGIYNATSSLTLAAADNWWGHTSGPSGVGPGSGDAVSNSVDYTPWMASFDSCLETIVLSPASATNPIGSQHTVTATVTNDALEPVADIAVSFEIVFGPHAGATGTDTTDSNGQATFTYTGTLEGTDIIEASFTDFHGRTITSGPVTKTWESSSSTPTPTPTPTPSPTPTPEPTPSPTPSPTPCPTPSPTPTPAACPCPDAEACYSFDEGNGNVAGDSSGNGHNGAIAGASWTIGNDGSGLSFDGVDDEVSIPVLNSEEVSFSAWFYKNANNPLRYSFIFDGIRTHSNSQLNEGFALKFLKRNPNVVGFAVVTQNSNGRRKLRTASYDLGNSVGSWYHVAGTYDKA</sequence>
<feature type="compositionally biased region" description="Pro residues" evidence="2">
    <location>
        <begin position="311"/>
        <end position="347"/>
    </location>
</feature>
<dbReference type="InterPro" id="IPR011050">
    <property type="entry name" value="Pectin_lyase_fold/virulence"/>
</dbReference>
<gene>
    <name evidence="4" type="ORF">BROFUL_02834</name>
</gene>
<feature type="compositionally biased region" description="Polar residues" evidence="2">
    <location>
        <begin position="293"/>
        <end position="303"/>
    </location>
</feature>
<evidence type="ECO:0000256" key="2">
    <source>
        <dbReference type="SAM" id="MobiDB-lite"/>
    </source>
</evidence>
<dbReference type="InterPro" id="IPR003344">
    <property type="entry name" value="Big_1_dom"/>
</dbReference>
<evidence type="ECO:0000313" key="4">
    <source>
        <dbReference type="EMBL" id="KKO18470.1"/>
    </source>
</evidence>
<dbReference type="InterPro" id="IPR008964">
    <property type="entry name" value="Invasin/intimin_cell_adhesion"/>
</dbReference>
<feature type="non-terminal residue" evidence="4">
    <location>
        <position position="499"/>
    </location>
</feature>
<feature type="domain" description="Big-1" evidence="3">
    <location>
        <begin position="209"/>
        <end position="302"/>
    </location>
</feature>
<dbReference type="InterPro" id="IPR006626">
    <property type="entry name" value="PbH1"/>
</dbReference>
<dbReference type="SUPFAM" id="SSF49373">
    <property type="entry name" value="Invasin/intimin cell-adhesion fragments"/>
    <property type="match status" value="1"/>
</dbReference>
<name>A0A0M2US48_9BACT</name>
<dbReference type="Proteomes" id="UP000034954">
    <property type="component" value="Unassembled WGS sequence"/>
</dbReference>
<evidence type="ECO:0000256" key="1">
    <source>
        <dbReference type="ARBA" id="ARBA00010116"/>
    </source>
</evidence>
<dbReference type="SUPFAM" id="SSF49899">
    <property type="entry name" value="Concanavalin A-like lectins/glucanases"/>
    <property type="match status" value="1"/>
</dbReference>
<feature type="region of interest" description="Disordered" evidence="2">
    <location>
        <begin position="291"/>
        <end position="347"/>
    </location>
</feature>
<dbReference type="InterPro" id="IPR012334">
    <property type="entry name" value="Pectin_lyas_fold"/>
</dbReference>
<dbReference type="Pfam" id="PF13229">
    <property type="entry name" value="Beta_helix"/>
    <property type="match status" value="1"/>
</dbReference>
<accession>A0A0M2US48</accession>
<dbReference type="Gene3D" id="2.160.20.10">
    <property type="entry name" value="Single-stranded right-handed beta-helix, Pectin lyase-like"/>
    <property type="match status" value="1"/>
</dbReference>